<gene>
    <name evidence="7" type="ORF">A1Q1_08078</name>
</gene>
<proteinExistence type="inferred from homology"/>
<dbReference type="GO" id="GO:0019752">
    <property type="term" value="P:carboxylic acid metabolic process"/>
    <property type="evidence" value="ECO:0007669"/>
    <property type="project" value="InterPro"/>
</dbReference>
<reference evidence="7 8" key="1">
    <citation type="journal article" date="2012" name="Eukaryot. Cell">
        <title>Draft genome sequence of CBS 2479, the standard type strain of Trichosporon asahii.</title>
        <authorList>
            <person name="Yang R.Y."/>
            <person name="Li H.T."/>
            <person name="Zhu H."/>
            <person name="Zhou G.P."/>
            <person name="Wang M."/>
            <person name="Wang L."/>
        </authorList>
    </citation>
    <scope>NUCLEOTIDE SEQUENCE [LARGE SCALE GENOMIC DNA]</scope>
    <source>
        <strain evidence="8">ATCC 90039 / CBS 2479 / JCM 2466 / KCTC 7840 / NCYC 2677 / UAMH 7654</strain>
    </source>
</reference>
<feature type="modified residue" description="N6-(pyridoxal phosphate)lysine" evidence="5">
    <location>
        <position position="313"/>
    </location>
</feature>
<dbReference type="Gene3D" id="3.90.1150.10">
    <property type="entry name" value="Aspartate Aminotransferase, domain 1"/>
    <property type="match status" value="1"/>
</dbReference>
<accession>J8TJ14</accession>
<dbReference type="HOGENOM" id="CLU_011856_6_2_1"/>
<dbReference type="GeneID" id="25991590"/>
<protein>
    <recommendedName>
        <fullName evidence="9">Tyrosine decarboxylase</fullName>
    </recommendedName>
</protein>
<evidence type="ECO:0000256" key="4">
    <source>
        <dbReference type="ARBA" id="ARBA00023239"/>
    </source>
</evidence>
<keyword evidence="3 5" id="KW-0663">Pyridoxal phosphate</keyword>
<dbReference type="GO" id="GO:0016831">
    <property type="term" value="F:carboxy-lyase activity"/>
    <property type="evidence" value="ECO:0007669"/>
    <property type="project" value="InterPro"/>
</dbReference>
<evidence type="ECO:0000256" key="6">
    <source>
        <dbReference type="RuleBase" id="RU000382"/>
    </source>
</evidence>
<dbReference type="KEGG" id="tasa:A1Q1_08078"/>
<comment type="cofactor">
    <cofactor evidence="1 5 6">
        <name>pyridoxal 5'-phosphate</name>
        <dbReference type="ChEBI" id="CHEBI:597326"/>
    </cofactor>
</comment>
<evidence type="ECO:0000313" key="8">
    <source>
        <dbReference type="Proteomes" id="UP000002748"/>
    </source>
</evidence>
<dbReference type="InterPro" id="IPR010977">
    <property type="entry name" value="Aromatic_deC"/>
</dbReference>
<evidence type="ECO:0008006" key="9">
    <source>
        <dbReference type="Google" id="ProtNLM"/>
    </source>
</evidence>
<dbReference type="InterPro" id="IPR002129">
    <property type="entry name" value="PyrdxlP-dep_de-COase"/>
</dbReference>
<dbReference type="PROSITE" id="PS00392">
    <property type="entry name" value="DDC_GAD_HDC_YDC"/>
    <property type="match status" value="1"/>
</dbReference>
<dbReference type="PANTHER" id="PTHR11999">
    <property type="entry name" value="GROUP II PYRIDOXAL-5-PHOSPHATE DECARBOXYLASE"/>
    <property type="match status" value="1"/>
</dbReference>
<dbReference type="VEuPathDB" id="FungiDB:A1Q1_08078"/>
<sequence length="494" mass="52834">MITATWLASSEKRLPSSPRLRHNVDNIDSTMSAEDFASLLAGVTSHIAARDASLSSLPTFPSPDEVAVAVAALPSSLPDTGLGTQASLSVIQQVLNGCTVGQAGPRYFGFVTGGVTPAAQLADMLLSSHDENVQVSLPTTAAVRTEQKALQLVSELLGLEGFEGRTITTGATASNVLGMACARDAVASPTSVLALHPHFSIVKACSLVGLGRKIVTVPPSPDNELAFDLEALKAQLKKDKNEGKGSIVVIGLGEVNTGGFPGNVPQVAELCKEYGAWLHVDAAFGGFAAAVPEVAHLTEGMCLADSITLDGHKWLNVPYDCGLFFTRKMKSLTDVLGPGEDAPAYLASNSETPSPLYVNIENSRRFRALPLLASLVSLGREGYVDSRQGLTSDIFRRNCAFARQVAEYLDRHPNYELLNRQEGNHIVPLNIVLFAEKQPQEQPLADRINNTRKVYVSGTAWRGQKAVRLAVSNWRTGDADLEIVKQVLDEVVQK</sequence>
<dbReference type="Gene3D" id="3.40.640.10">
    <property type="entry name" value="Type I PLP-dependent aspartate aminotransferase-like (Major domain)"/>
    <property type="match status" value="1"/>
</dbReference>
<evidence type="ECO:0000313" key="7">
    <source>
        <dbReference type="EMBL" id="EJT53161.1"/>
    </source>
</evidence>
<dbReference type="EMBL" id="ALBS01000008">
    <property type="protein sequence ID" value="EJT53161.1"/>
    <property type="molecule type" value="Genomic_DNA"/>
</dbReference>
<dbReference type="InterPro" id="IPR015424">
    <property type="entry name" value="PyrdxlP-dep_Trfase"/>
</dbReference>
<evidence type="ECO:0000256" key="2">
    <source>
        <dbReference type="ARBA" id="ARBA00009533"/>
    </source>
</evidence>
<dbReference type="OrthoDB" id="2161780at2759"/>
<dbReference type="AlphaFoldDB" id="J8TJ14"/>
<evidence type="ECO:0000256" key="1">
    <source>
        <dbReference type="ARBA" id="ARBA00001933"/>
    </source>
</evidence>
<dbReference type="RefSeq" id="XP_014184324.1">
    <property type="nucleotide sequence ID" value="XM_014328849.1"/>
</dbReference>
<comment type="similarity">
    <text evidence="2 6">Belongs to the group II decarboxylase family.</text>
</comment>
<comment type="caution">
    <text evidence="7">The sequence shown here is derived from an EMBL/GenBank/DDBJ whole genome shotgun (WGS) entry which is preliminary data.</text>
</comment>
<dbReference type="SUPFAM" id="SSF53383">
    <property type="entry name" value="PLP-dependent transferases"/>
    <property type="match status" value="1"/>
</dbReference>
<name>J8TJ14_TRIAS</name>
<dbReference type="InterPro" id="IPR015422">
    <property type="entry name" value="PyrdxlP-dep_Trfase_small"/>
</dbReference>
<dbReference type="Pfam" id="PF00282">
    <property type="entry name" value="Pyridoxal_deC"/>
    <property type="match status" value="1"/>
</dbReference>
<dbReference type="InterPro" id="IPR015421">
    <property type="entry name" value="PyrdxlP-dep_Trfase_major"/>
</dbReference>
<keyword evidence="4 6" id="KW-0456">Lyase</keyword>
<dbReference type="Proteomes" id="UP000002748">
    <property type="component" value="Unassembled WGS sequence"/>
</dbReference>
<evidence type="ECO:0000256" key="5">
    <source>
        <dbReference type="PIRSR" id="PIRSR602129-50"/>
    </source>
</evidence>
<dbReference type="InterPro" id="IPR021115">
    <property type="entry name" value="Pyridoxal-P_BS"/>
</dbReference>
<organism evidence="7 8">
    <name type="scientific">Trichosporon asahii var. asahii (strain ATCC 90039 / CBS 2479 / JCM 2466 / KCTC 7840 / NBRC 103889/ NCYC 2677 / UAMH 7654)</name>
    <name type="common">Yeast</name>
    <dbReference type="NCBI Taxonomy" id="1186058"/>
    <lineage>
        <taxon>Eukaryota</taxon>
        <taxon>Fungi</taxon>
        <taxon>Dikarya</taxon>
        <taxon>Basidiomycota</taxon>
        <taxon>Agaricomycotina</taxon>
        <taxon>Tremellomycetes</taxon>
        <taxon>Trichosporonales</taxon>
        <taxon>Trichosporonaceae</taxon>
        <taxon>Trichosporon</taxon>
    </lineage>
</organism>
<dbReference type="GO" id="GO:0005737">
    <property type="term" value="C:cytoplasm"/>
    <property type="evidence" value="ECO:0007669"/>
    <property type="project" value="TreeGrafter"/>
</dbReference>
<dbReference type="GO" id="GO:0030170">
    <property type="term" value="F:pyridoxal phosphate binding"/>
    <property type="evidence" value="ECO:0007669"/>
    <property type="project" value="InterPro"/>
</dbReference>
<evidence type="ECO:0000256" key="3">
    <source>
        <dbReference type="ARBA" id="ARBA00022898"/>
    </source>
</evidence>
<dbReference type="PANTHER" id="PTHR11999:SF165">
    <property type="entry name" value="DECARBOXYLASE, PUTATIVE (AFU_ORTHOLOGUE AFUA_2G04980)-RELATED"/>
    <property type="match status" value="1"/>
</dbReference>